<feature type="transmembrane region" description="Helical" evidence="7">
    <location>
        <begin position="94"/>
        <end position="115"/>
    </location>
</feature>
<evidence type="ECO:0000256" key="3">
    <source>
        <dbReference type="ARBA" id="ARBA00022475"/>
    </source>
</evidence>
<evidence type="ECO:0000256" key="2">
    <source>
        <dbReference type="ARBA" id="ARBA00022448"/>
    </source>
</evidence>
<dbReference type="Proteomes" id="UP001197492">
    <property type="component" value="Unassembled WGS sequence"/>
</dbReference>
<dbReference type="EMBL" id="JAHOEF010000003">
    <property type="protein sequence ID" value="MBV3381775.1"/>
    <property type="molecule type" value="Genomic_DNA"/>
</dbReference>
<dbReference type="Proteomes" id="UP001196408">
    <property type="component" value="Unassembled WGS sequence"/>
</dbReference>
<keyword evidence="5 7" id="KW-1133">Transmembrane helix</keyword>
<evidence type="ECO:0000256" key="6">
    <source>
        <dbReference type="ARBA" id="ARBA00023136"/>
    </source>
</evidence>
<keyword evidence="2" id="KW-0813">Transport</keyword>
<dbReference type="CDD" id="cd13138">
    <property type="entry name" value="MATE_yoeA_like"/>
    <property type="match status" value="1"/>
</dbReference>
<dbReference type="EMBL" id="JAHOEL010000003">
    <property type="protein sequence ID" value="MBV3391799.1"/>
    <property type="molecule type" value="Genomic_DNA"/>
</dbReference>
<dbReference type="PANTHER" id="PTHR43549">
    <property type="entry name" value="MULTIDRUG RESISTANCE PROTEIN YPNP-RELATED"/>
    <property type="match status" value="1"/>
</dbReference>
<dbReference type="Pfam" id="PF01554">
    <property type="entry name" value="MatE"/>
    <property type="match status" value="2"/>
</dbReference>
<evidence type="ECO:0000313" key="9">
    <source>
        <dbReference type="EMBL" id="MBV3391799.1"/>
    </source>
</evidence>
<dbReference type="AlphaFoldDB" id="A0AAW4MT84"/>
<evidence type="ECO:0000256" key="1">
    <source>
        <dbReference type="ARBA" id="ARBA00004651"/>
    </source>
</evidence>
<sequence>MNESTDLINGKIWKAILWFSIPMLVGNLFQQLYNTVDSYVVGNFVSSGALAAVGQSTPIINTLVGFFTGLATGAGVVIAQYFGGNHLNKMKKAIHTSIALTLILCVLFTILGIGLSKQILILIGSPDSVMAPASLYLRIYFGGISFVCIYNMGSGILRAVGDSKTPLYYLIVASIINIILDFVFVLYFHMGVAGAGWATFIAQGISALLVMIKLVFSKEIYKVEFKDISIDMPILKKIIEIGVPTALQQSIVSFSNVIVQSYINTFGANAVAGYTSYVKIDGFLQLPIQSFAMAITTFTGQNIGAHAIDRVKKGLRTTMAMTFGVTTIGVLIIYIFGEQLVGIFSSDPEVIKYGYLMARIFASGYLTLPVIQIISGALRGVGLSNIPMYFMVGTFVFLRQIYLAIAVPLTHNIGIVFAGWPVTWVICMIGLLIYYFRVHWLDHV</sequence>
<evidence type="ECO:0000313" key="11">
    <source>
        <dbReference type="Proteomes" id="UP001197492"/>
    </source>
</evidence>
<evidence type="ECO:0000313" key="10">
    <source>
        <dbReference type="Proteomes" id="UP001196408"/>
    </source>
</evidence>
<accession>A0AAW4MT84</accession>
<comment type="caution">
    <text evidence="8">The sequence shown here is derived from an EMBL/GenBank/DDBJ whole genome shotgun (WGS) entry which is preliminary data.</text>
</comment>
<name>A0AAW4MT84_9FIRM</name>
<keyword evidence="11" id="KW-1185">Reference proteome</keyword>
<feature type="transmembrane region" description="Helical" evidence="7">
    <location>
        <begin position="167"/>
        <end position="188"/>
    </location>
</feature>
<organism evidence="8 10">
    <name type="scientific">Catenibacterium mitsuokai</name>
    <dbReference type="NCBI Taxonomy" id="100886"/>
    <lineage>
        <taxon>Bacteria</taxon>
        <taxon>Bacillati</taxon>
        <taxon>Bacillota</taxon>
        <taxon>Erysipelotrichia</taxon>
        <taxon>Erysipelotrichales</taxon>
        <taxon>Coprobacillaceae</taxon>
        <taxon>Catenibacterium</taxon>
    </lineage>
</organism>
<dbReference type="PANTHER" id="PTHR43549:SF3">
    <property type="entry name" value="MULTIDRUG RESISTANCE PROTEIN YPNP-RELATED"/>
    <property type="match status" value="1"/>
</dbReference>
<protein>
    <submittedName>
        <fullName evidence="8">MATE family efflux transporter</fullName>
    </submittedName>
</protein>
<dbReference type="InterPro" id="IPR048279">
    <property type="entry name" value="MdtK-like"/>
</dbReference>
<evidence type="ECO:0000256" key="4">
    <source>
        <dbReference type="ARBA" id="ARBA00022692"/>
    </source>
</evidence>
<dbReference type="GO" id="GO:0015297">
    <property type="term" value="F:antiporter activity"/>
    <property type="evidence" value="ECO:0007669"/>
    <property type="project" value="InterPro"/>
</dbReference>
<reference evidence="8 11" key="1">
    <citation type="submission" date="2021-06" db="EMBL/GenBank/DDBJ databases">
        <title>Collection of gut derived symbiotic bacterial strains cultured from healthy donors.</title>
        <authorList>
            <person name="Lin H."/>
            <person name="Littmann E."/>
            <person name="Pamer E.G."/>
        </authorList>
    </citation>
    <scope>NUCLEOTIDE SEQUENCE</scope>
    <source>
        <strain evidence="9 11">MSK.21.70</strain>
        <strain evidence="8">MSK.21.82</strain>
    </source>
</reference>
<comment type="subcellular location">
    <subcellularLocation>
        <location evidence="1">Cell membrane</location>
        <topology evidence="1">Multi-pass membrane protein</topology>
    </subcellularLocation>
</comment>
<proteinExistence type="predicted"/>
<feature type="transmembrane region" description="Helical" evidence="7">
    <location>
        <begin position="413"/>
        <end position="436"/>
    </location>
</feature>
<evidence type="ECO:0000256" key="5">
    <source>
        <dbReference type="ARBA" id="ARBA00022989"/>
    </source>
</evidence>
<dbReference type="RefSeq" id="WP_217746894.1">
    <property type="nucleotide sequence ID" value="NZ_JAHOEB010000003.1"/>
</dbReference>
<keyword evidence="3" id="KW-1003">Cell membrane</keyword>
<evidence type="ECO:0000313" key="8">
    <source>
        <dbReference type="EMBL" id="MBV3381775.1"/>
    </source>
</evidence>
<dbReference type="InterPro" id="IPR002528">
    <property type="entry name" value="MATE_fam"/>
</dbReference>
<dbReference type="InterPro" id="IPR052031">
    <property type="entry name" value="Membrane_Transporter-Flippase"/>
</dbReference>
<keyword evidence="6 7" id="KW-0472">Membrane</keyword>
<evidence type="ECO:0000256" key="7">
    <source>
        <dbReference type="SAM" id="Phobius"/>
    </source>
</evidence>
<feature type="transmembrane region" description="Helical" evidence="7">
    <location>
        <begin position="194"/>
        <end position="216"/>
    </location>
</feature>
<feature type="transmembrane region" description="Helical" evidence="7">
    <location>
        <begin position="59"/>
        <end position="82"/>
    </location>
</feature>
<dbReference type="NCBIfam" id="TIGR00797">
    <property type="entry name" value="matE"/>
    <property type="match status" value="1"/>
</dbReference>
<keyword evidence="4 7" id="KW-0812">Transmembrane</keyword>
<feature type="transmembrane region" description="Helical" evidence="7">
    <location>
        <begin position="12"/>
        <end position="29"/>
    </location>
</feature>
<dbReference type="GO" id="GO:0042910">
    <property type="term" value="F:xenobiotic transmembrane transporter activity"/>
    <property type="evidence" value="ECO:0007669"/>
    <property type="project" value="InterPro"/>
</dbReference>
<dbReference type="PIRSF" id="PIRSF006603">
    <property type="entry name" value="DinF"/>
    <property type="match status" value="1"/>
</dbReference>
<feature type="transmembrane region" description="Helical" evidence="7">
    <location>
        <begin position="135"/>
        <end position="160"/>
    </location>
</feature>
<feature type="transmembrane region" description="Helical" evidence="7">
    <location>
        <begin position="318"/>
        <end position="336"/>
    </location>
</feature>
<dbReference type="GO" id="GO:0005886">
    <property type="term" value="C:plasma membrane"/>
    <property type="evidence" value="ECO:0007669"/>
    <property type="project" value="UniProtKB-SubCell"/>
</dbReference>
<gene>
    <name evidence="8" type="ORF">KSV97_00730</name>
    <name evidence="9" type="ORF">KSW06_00740</name>
</gene>
<feature type="transmembrane region" description="Helical" evidence="7">
    <location>
        <begin position="386"/>
        <end position="407"/>
    </location>
</feature>
<feature type="transmembrane region" description="Helical" evidence="7">
    <location>
        <begin position="356"/>
        <end position="374"/>
    </location>
</feature>